<keyword evidence="3" id="KW-1185">Reference proteome</keyword>
<organism evidence="2 3">
    <name type="scientific">Dichomitus squalens</name>
    <dbReference type="NCBI Taxonomy" id="114155"/>
    <lineage>
        <taxon>Eukaryota</taxon>
        <taxon>Fungi</taxon>
        <taxon>Dikarya</taxon>
        <taxon>Basidiomycota</taxon>
        <taxon>Agaricomycotina</taxon>
        <taxon>Agaricomycetes</taxon>
        <taxon>Polyporales</taxon>
        <taxon>Polyporaceae</taxon>
        <taxon>Dichomitus</taxon>
    </lineage>
</organism>
<gene>
    <name evidence="2" type="ORF">BD310DRAFT_917298</name>
</gene>
<evidence type="ECO:0000313" key="2">
    <source>
        <dbReference type="EMBL" id="TBU63362.1"/>
    </source>
</evidence>
<dbReference type="AlphaFoldDB" id="A0A4Q9Q794"/>
<evidence type="ECO:0000256" key="1">
    <source>
        <dbReference type="SAM" id="SignalP"/>
    </source>
</evidence>
<dbReference type="Proteomes" id="UP000292082">
    <property type="component" value="Unassembled WGS sequence"/>
</dbReference>
<reference evidence="2 3" key="1">
    <citation type="submission" date="2019-01" db="EMBL/GenBank/DDBJ databases">
        <title>Draft genome sequences of three monokaryotic isolates of the white-rot basidiomycete fungus Dichomitus squalens.</title>
        <authorList>
            <consortium name="DOE Joint Genome Institute"/>
            <person name="Lopez S.C."/>
            <person name="Andreopoulos B."/>
            <person name="Pangilinan J."/>
            <person name="Lipzen A."/>
            <person name="Riley R."/>
            <person name="Ahrendt S."/>
            <person name="Ng V."/>
            <person name="Barry K."/>
            <person name="Daum C."/>
            <person name="Grigoriev I.V."/>
            <person name="Hilden K.S."/>
            <person name="Makela M.R."/>
            <person name="de Vries R.P."/>
        </authorList>
    </citation>
    <scope>NUCLEOTIDE SEQUENCE [LARGE SCALE GENOMIC DNA]</scope>
    <source>
        <strain evidence="2 3">CBS 464.89</strain>
    </source>
</reference>
<keyword evidence="1" id="KW-0732">Signal</keyword>
<dbReference type="EMBL" id="ML145090">
    <property type="protein sequence ID" value="TBU63362.1"/>
    <property type="molecule type" value="Genomic_DNA"/>
</dbReference>
<evidence type="ECO:0000313" key="3">
    <source>
        <dbReference type="Proteomes" id="UP000292082"/>
    </source>
</evidence>
<proteinExistence type="predicted"/>
<feature type="chain" id="PRO_5020552006" evidence="1">
    <location>
        <begin position="19"/>
        <end position="71"/>
    </location>
</feature>
<feature type="signal peptide" evidence="1">
    <location>
        <begin position="1"/>
        <end position="18"/>
    </location>
</feature>
<accession>A0A4Q9Q794</accession>
<name>A0A4Q9Q794_9APHY</name>
<sequence>MLIISLLLVNNFVAILSCMSERRSFTSHRFFGCLSAPTFLVSTIWLVGKVQGGDTPHLTSGMVHPAWQAKS</sequence>
<protein>
    <submittedName>
        <fullName evidence="2">Uncharacterized protein</fullName>
    </submittedName>
</protein>